<keyword evidence="3" id="KW-1185">Reference proteome</keyword>
<accession>A0A914W5G2</accession>
<evidence type="ECO:0000313" key="4">
    <source>
        <dbReference type="WBParaSite" id="PSAMB.scaffold318size56924.g4587.t1"/>
    </source>
</evidence>
<feature type="signal peptide" evidence="1">
    <location>
        <begin position="1"/>
        <end position="17"/>
    </location>
</feature>
<protein>
    <submittedName>
        <fullName evidence="4">Chondroitin proteoglycan 4 domain-containing protein</fullName>
    </submittedName>
</protein>
<dbReference type="Pfam" id="PF15481">
    <property type="entry name" value="CPG4"/>
    <property type="match status" value="1"/>
</dbReference>
<evidence type="ECO:0000256" key="1">
    <source>
        <dbReference type="SAM" id="SignalP"/>
    </source>
</evidence>
<dbReference type="AlphaFoldDB" id="A0A914W5G2"/>
<dbReference type="Proteomes" id="UP000887566">
    <property type="component" value="Unplaced"/>
</dbReference>
<name>A0A914W5G2_9BILA</name>
<feature type="chain" id="PRO_5037410280" evidence="1">
    <location>
        <begin position="18"/>
        <end position="256"/>
    </location>
</feature>
<organism evidence="3 4">
    <name type="scientific">Plectus sambesii</name>
    <dbReference type="NCBI Taxonomy" id="2011161"/>
    <lineage>
        <taxon>Eukaryota</taxon>
        <taxon>Metazoa</taxon>
        <taxon>Ecdysozoa</taxon>
        <taxon>Nematoda</taxon>
        <taxon>Chromadorea</taxon>
        <taxon>Plectida</taxon>
        <taxon>Plectina</taxon>
        <taxon>Plectoidea</taxon>
        <taxon>Plectidae</taxon>
        <taxon>Plectus</taxon>
    </lineage>
</organism>
<evidence type="ECO:0000259" key="2">
    <source>
        <dbReference type="Pfam" id="PF15481"/>
    </source>
</evidence>
<dbReference type="InterPro" id="IPR029153">
    <property type="entry name" value="CPG4"/>
</dbReference>
<keyword evidence="1" id="KW-0732">Signal</keyword>
<sequence>MLRTIVVIAAFVSATFSANPLMTKYADMQSPCVKQCADKLVNVSTSIDFTKNTNFGQRFSHLDGICRNISVARQCVNDCKVSFNMFDMKAMKVMCVEKTLAELKTHQSCYDGKSKVMNKICDKRCGGKIEDTETKLKHIVNASKTTAEDIEASMTAAADACELSKCHARCSRDTYSLLCKESDPQASAFLQKYIEDILKAVSDDFTELGMRSVLKAIMPKQCHYIFRPAAFFKDLPESEENDAGQGALAALFQNPQ</sequence>
<feature type="domain" description="Chondroitin proteoglycan 4" evidence="2">
    <location>
        <begin position="32"/>
        <end position="125"/>
    </location>
</feature>
<evidence type="ECO:0000313" key="3">
    <source>
        <dbReference type="Proteomes" id="UP000887566"/>
    </source>
</evidence>
<proteinExistence type="predicted"/>
<reference evidence="4" key="1">
    <citation type="submission" date="2022-11" db="UniProtKB">
        <authorList>
            <consortium name="WormBaseParasite"/>
        </authorList>
    </citation>
    <scope>IDENTIFICATION</scope>
</reference>
<dbReference type="WBParaSite" id="PSAMB.scaffold318size56924.g4587.t1">
    <property type="protein sequence ID" value="PSAMB.scaffold318size56924.g4587.t1"/>
    <property type="gene ID" value="PSAMB.scaffold318size56924.g4587"/>
</dbReference>